<evidence type="ECO:0000259" key="7">
    <source>
        <dbReference type="Pfam" id="PF07992"/>
    </source>
</evidence>
<accession>A0A8J3YRK1</accession>
<dbReference type="PRINTS" id="PR00469">
    <property type="entry name" value="PNDRDTASEII"/>
</dbReference>
<feature type="domain" description="FAD/NAD(P)-binding" evidence="7">
    <location>
        <begin position="6"/>
        <end position="294"/>
    </location>
</feature>
<evidence type="ECO:0000313" key="9">
    <source>
        <dbReference type="Proteomes" id="UP000619260"/>
    </source>
</evidence>
<dbReference type="AlphaFoldDB" id="A0A8J3YRK1"/>
<dbReference type="PROSITE" id="PS00573">
    <property type="entry name" value="PYRIDINE_REDOX_2"/>
    <property type="match status" value="1"/>
</dbReference>
<dbReference type="Gene3D" id="3.50.50.60">
    <property type="entry name" value="FAD/NAD(P)-binding domain"/>
    <property type="match status" value="2"/>
</dbReference>
<keyword evidence="1" id="KW-0285">Flavoprotein</keyword>
<dbReference type="InterPro" id="IPR050097">
    <property type="entry name" value="Ferredoxin-NADP_redctase_2"/>
</dbReference>
<organism evidence="8 9">
    <name type="scientific">Virgisporangium aliadipatigenens</name>
    <dbReference type="NCBI Taxonomy" id="741659"/>
    <lineage>
        <taxon>Bacteria</taxon>
        <taxon>Bacillati</taxon>
        <taxon>Actinomycetota</taxon>
        <taxon>Actinomycetes</taxon>
        <taxon>Micromonosporales</taxon>
        <taxon>Micromonosporaceae</taxon>
        <taxon>Virgisporangium</taxon>
    </lineage>
</organism>
<dbReference type="PRINTS" id="PR00368">
    <property type="entry name" value="FADPNR"/>
</dbReference>
<evidence type="ECO:0000256" key="2">
    <source>
        <dbReference type="ARBA" id="ARBA00022827"/>
    </source>
</evidence>
<dbReference type="InterPro" id="IPR008255">
    <property type="entry name" value="Pyr_nucl-diS_OxRdtase_2_AS"/>
</dbReference>
<evidence type="ECO:0000256" key="5">
    <source>
        <dbReference type="ARBA" id="ARBA00023284"/>
    </source>
</evidence>
<keyword evidence="5" id="KW-0676">Redox-active center</keyword>
<dbReference type="InterPro" id="IPR036188">
    <property type="entry name" value="FAD/NAD-bd_sf"/>
</dbReference>
<keyword evidence="4" id="KW-1015">Disulfide bond</keyword>
<dbReference type="GO" id="GO:0004791">
    <property type="term" value="F:thioredoxin-disulfide reductase (NADPH) activity"/>
    <property type="evidence" value="ECO:0007669"/>
    <property type="project" value="UniProtKB-EC"/>
</dbReference>
<name>A0A8J3YRK1_9ACTN</name>
<evidence type="ECO:0000256" key="6">
    <source>
        <dbReference type="ARBA" id="ARBA00048132"/>
    </source>
</evidence>
<dbReference type="Proteomes" id="UP000619260">
    <property type="component" value="Unassembled WGS sequence"/>
</dbReference>
<keyword evidence="3" id="KW-0560">Oxidoreductase</keyword>
<sequence>MTAHAKVVIIGGGPAAYTAALYAARAGLEPVCFEGFNSGGQIARSGRLDNYPGLPGINGADLGSTIRDQATEYGATFEFSDVFEIELGSTPFRLTGMDGEHTADVVIVATGAASRKLGLPSEEALDGKGVAYCAICDGPVFAGKSVVVVGGGDAAVGEALALRHVVGKVTLVHRRTAFRAGAVLRAALAAATDIEVVTPAVVEDILGVEAGGVTGVRVRMVDDGTLRDLDAEGVFVAIGHEPASQLFQPWLKCDGSGFIITEPGTTATNVPGVFAAGDVADPRYRQAVTAAASGCQAAIDAERYLVGRDFLTAATDPSHPTI</sequence>
<proteinExistence type="predicted"/>
<reference evidence="8" key="1">
    <citation type="submission" date="2021-01" db="EMBL/GenBank/DDBJ databases">
        <title>Whole genome shotgun sequence of Virgisporangium aliadipatigenens NBRC 105644.</title>
        <authorList>
            <person name="Komaki H."/>
            <person name="Tamura T."/>
        </authorList>
    </citation>
    <scope>NUCLEOTIDE SEQUENCE</scope>
    <source>
        <strain evidence="8">NBRC 105644</strain>
    </source>
</reference>
<keyword evidence="2" id="KW-0274">FAD</keyword>
<gene>
    <name evidence="8" type="primary">trxB_3</name>
    <name evidence="8" type="ORF">Val02_60780</name>
</gene>
<evidence type="ECO:0000313" key="8">
    <source>
        <dbReference type="EMBL" id="GIJ49192.1"/>
    </source>
</evidence>
<dbReference type="EMBL" id="BOPF01000025">
    <property type="protein sequence ID" value="GIJ49192.1"/>
    <property type="molecule type" value="Genomic_DNA"/>
</dbReference>
<evidence type="ECO:0000256" key="3">
    <source>
        <dbReference type="ARBA" id="ARBA00023002"/>
    </source>
</evidence>
<evidence type="ECO:0000256" key="1">
    <source>
        <dbReference type="ARBA" id="ARBA00022630"/>
    </source>
</evidence>
<comment type="caution">
    <text evidence="8">The sequence shown here is derived from an EMBL/GenBank/DDBJ whole genome shotgun (WGS) entry which is preliminary data.</text>
</comment>
<protein>
    <submittedName>
        <fullName evidence="8">Thioredoxin reductase</fullName>
    </submittedName>
</protein>
<dbReference type="InterPro" id="IPR023753">
    <property type="entry name" value="FAD/NAD-binding_dom"/>
</dbReference>
<dbReference type="PANTHER" id="PTHR48105">
    <property type="entry name" value="THIOREDOXIN REDUCTASE 1-RELATED-RELATED"/>
    <property type="match status" value="1"/>
</dbReference>
<evidence type="ECO:0000256" key="4">
    <source>
        <dbReference type="ARBA" id="ARBA00023157"/>
    </source>
</evidence>
<comment type="catalytic activity">
    <reaction evidence="6">
        <text>[thioredoxin]-dithiol + NADP(+) = [thioredoxin]-disulfide + NADPH + H(+)</text>
        <dbReference type="Rhea" id="RHEA:20345"/>
        <dbReference type="Rhea" id="RHEA-COMP:10698"/>
        <dbReference type="Rhea" id="RHEA-COMP:10700"/>
        <dbReference type="ChEBI" id="CHEBI:15378"/>
        <dbReference type="ChEBI" id="CHEBI:29950"/>
        <dbReference type="ChEBI" id="CHEBI:50058"/>
        <dbReference type="ChEBI" id="CHEBI:57783"/>
        <dbReference type="ChEBI" id="CHEBI:58349"/>
        <dbReference type="EC" id="1.8.1.9"/>
    </reaction>
</comment>
<keyword evidence="9" id="KW-1185">Reference proteome</keyword>
<dbReference type="Pfam" id="PF07992">
    <property type="entry name" value="Pyr_redox_2"/>
    <property type="match status" value="1"/>
</dbReference>
<dbReference type="RefSeq" id="WP_203902666.1">
    <property type="nucleotide sequence ID" value="NZ_BOPF01000025.1"/>
</dbReference>
<dbReference type="SUPFAM" id="SSF51905">
    <property type="entry name" value="FAD/NAD(P)-binding domain"/>
    <property type="match status" value="1"/>
</dbReference>